<feature type="chain" id="PRO_5021217909" evidence="1">
    <location>
        <begin position="20"/>
        <end position="148"/>
    </location>
</feature>
<proteinExistence type="predicted"/>
<dbReference type="Proteomes" id="UP000298327">
    <property type="component" value="Unassembled WGS sequence"/>
</dbReference>
<name>A0A4Y9XYP9_9AGAM</name>
<evidence type="ECO:0000313" key="2">
    <source>
        <dbReference type="EMBL" id="TFY53699.1"/>
    </source>
</evidence>
<dbReference type="EMBL" id="SEOQ01001116">
    <property type="protein sequence ID" value="TFY53699.1"/>
    <property type="molecule type" value="Genomic_DNA"/>
</dbReference>
<organism evidence="2 3">
    <name type="scientific">Dentipellis fragilis</name>
    <dbReference type="NCBI Taxonomy" id="205917"/>
    <lineage>
        <taxon>Eukaryota</taxon>
        <taxon>Fungi</taxon>
        <taxon>Dikarya</taxon>
        <taxon>Basidiomycota</taxon>
        <taxon>Agaricomycotina</taxon>
        <taxon>Agaricomycetes</taxon>
        <taxon>Russulales</taxon>
        <taxon>Hericiaceae</taxon>
        <taxon>Dentipellis</taxon>
    </lineage>
</organism>
<sequence>MHVAHPQLLFSLSVSQTHAHQLGVTDCRNRCSDIEGTDDVRAMAGSHGVPVRHYPAYGPAKMFRCQCTAMGELDGCLGRPGLRVVAQSLKEVRVYNAAFTLVMTAQRVGGRTKETACGAPDGDFIGDVPISGCRCQLAGQSGYDYLFL</sequence>
<keyword evidence="1" id="KW-0732">Signal</keyword>
<protein>
    <submittedName>
        <fullName evidence="2">Uncharacterized protein</fullName>
    </submittedName>
</protein>
<feature type="signal peptide" evidence="1">
    <location>
        <begin position="1"/>
        <end position="19"/>
    </location>
</feature>
<comment type="caution">
    <text evidence="2">The sequence shown here is derived from an EMBL/GenBank/DDBJ whole genome shotgun (WGS) entry which is preliminary data.</text>
</comment>
<gene>
    <name evidence="2" type="ORF">EVG20_g10000</name>
</gene>
<reference evidence="2 3" key="1">
    <citation type="submission" date="2019-02" db="EMBL/GenBank/DDBJ databases">
        <title>Genome sequencing of the rare red list fungi Dentipellis fragilis.</title>
        <authorList>
            <person name="Buettner E."/>
            <person name="Kellner H."/>
        </authorList>
    </citation>
    <scope>NUCLEOTIDE SEQUENCE [LARGE SCALE GENOMIC DNA]</scope>
    <source>
        <strain evidence="2 3">DSM 105465</strain>
    </source>
</reference>
<dbReference type="AlphaFoldDB" id="A0A4Y9XYP9"/>
<evidence type="ECO:0000313" key="3">
    <source>
        <dbReference type="Proteomes" id="UP000298327"/>
    </source>
</evidence>
<evidence type="ECO:0000256" key="1">
    <source>
        <dbReference type="SAM" id="SignalP"/>
    </source>
</evidence>
<accession>A0A4Y9XYP9</accession>
<keyword evidence="3" id="KW-1185">Reference proteome</keyword>